<organism evidence="2 3">
    <name type="scientific">Pseudomonas phage Kremar</name>
    <dbReference type="NCBI Taxonomy" id="2928831"/>
    <lineage>
        <taxon>Viruses</taxon>
        <taxon>Duplodnaviria</taxon>
        <taxon>Heunggongvirae</taxon>
        <taxon>Uroviricota</taxon>
        <taxon>Caudoviricetes</taxon>
        <taxon>Vandenendeviridae</taxon>
        <taxon>Gorskivirinae</taxon>
        <taxon>Kremarvirus</taxon>
        <taxon>Kremarvirus kremar</taxon>
    </lineage>
</organism>
<dbReference type="RefSeq" id="YP_010766503.1">
    <property type="nucleotide sequence ID" value="NC_073679.1"/>
</dbReference>
<evidence type="ECO:0000313" key="3">
    <source>
        <dbReference type="Proteomes" id="UP000831298"/>
    </source>
</evidence>
<name>A0AAE9KGG9_9CAUD</name>
<dbReference type="EMBL" id="OM982620">
    <property type="protein sequence ID" value="UOL48547.1"/>
    <property type="molecule type" value="Genomic_DNA"/>
</dbReference>
<keyword evidence="1" id="KW-0175">Coiled coil</keyword>
<dbReference type="GeneID" id="80266182"/>
<dbReference type="KEGG" id="vg:80266182"/>
<proteinExistence type="predicted"/>
<feature type="coiled-coil region" evidence="1">
    <location>
        <begin position="65"/>
        <end position="92"/>
    </location>
</feature>
<keyword evidence="3" id="KW-1185">Reference proteome</keyword>
<accession>A0AAE9KGG9</accession>
<evidence type="ECO:0000313" key="2">
    <source>
        <dbReference type="EMBL" id="UOL48547.1"/>
    </source>
</evidence>
<sequence>MRYVRKEFLSPCADESGSIVIQIETPRVKDLNQTHVTEGCSWIYSSIKISDCHKYSVLEFGCHDQKSYEKRIAKLDKLLKEVQDMRNQYQEAWESSLRDVEYRGRQLEQERIDKQNEAAARQANYRGRV</sequence>
<protein>
    <submittedName>
        <fullName evidence="2">Uncharacterized protein</fullName>
    </submittedName>
</protein>
<dbReference type="Proteomes" id="UP000831298">
    <property type="component" value="Segment"/>
</dbReference>
<reference evidence="2 3" key="1">
    <citation type="submission" date="2022-02" db="EMBL/GenBank/DDBJ databases">
        <authorList>
            <person name="Gylling M."/>
        </authorList>
    </citation>
    <scope>NUCLEOTIDE SEQUENCE [LARGE SCALE GENOMIC DNA]</scope>
</reference>
<evidence type="ECO:0000256" key="1">
    <source>
        <dbReference type="SAM" id="Coils"/>
    </source>
</evidence>